<protein>
    <submittedName>
        <fullName evidence="1">Uncharacterized protein</fullName>
    </submittedName>
</protein>
<dbReference type="EMBL" id="BMQG01000007">
    <property type="protein sequence ID" value="GGM46426.1"/>
    <property type="molecule type" value="Genomic_DNA"/>
</dbReference>
<organism evidence="1 2">
    <name type="scientific">Deinococcus arenae</name>
    <dbReference type="NCBI Taxonomy" id="1452751"/>
    <lineage>
        <taxon>Bacteria</taxon>
        <taxon>Thermotogati</taxon>
        <taxon>Deinococcota</taxon>
        <taxon>Deinococci</taxon>
        <taxon>Deinococcales</taxon>
        <taxon>Deinococcaceae</taxon>
        <taxon>Deinococcus</taxon>
    </lineage>
</organism>
<proteinExistence type="predicted"/>
<name>A0A8H9GVW3_9DEIO</name>
<dbReference type="Proteomes" id="UP000600547">
    <property type="component" value="Unassembled WGS sequence"/>
</dbReference>
<keyword evidence="2" id="KW-1185">Reference proteome</keyword>
<dbReference type="AlphaFoldDB" id="A0A8H9GVW3"/>
<evidence type="ECO:0000313" key="1">
    <source>
        <dbReference type="EMBL" id="GGM46426.1"/>
    </source>
</evidence>
<comment type="caution">
    <text evidence="1">The sequence shown here is derived from an EMBL/GenBank/DDBJ whole genome shotgun (WGS) entry which is preliminary data.</text>
</comment>
<evidence type="ECO:0000313" key="2">
    <source>
        <dbReference type="Proteomes" id="UP000600547"/>
    </source>
</evidence>
<sequence>MEFGRVEVGECGDAAGPAGLHVEDAVRAGAVEKVAQVRSEIAGCLVKVHA</sequence>
<accession>A0A8H9GVW3</accession>
<reference evidence="2" key="1">
    <citation type="journal article" date="2019" name="Int. J. Syst. Evol. Microbiol.">
        <title>The Global Catalogue of Microorganisms (GCM) 10K type strain sequencing project: providing services to taxonomists for standard genome sequencing and annotation.</title>
        <authorList>
            <consortium name="The Broad Institute Genomics Platform"/>
            <consortium name="The Broad Institute Genome Sequencing Center for Infectious Disease"/>
            <person name="Wu L."/>
            <person name="Ma J."/>
        </authorList>
    </citation>
    <scope>NUCLEOTIDE SEQUENCE [LARGE SCALE GENOMIC DNA]</scope>
    <source>
        <strain evidence="2">JCM 31047</strain>
    </source>
</reference>
<gene>
    <name evidence="1" type="ORF">GCM10008956_23240</name>
</gene>